<dbReference type="PROSITE" id="PS00107">
    <property type="entry name" value="PROTEIN_KINASE_ATP"/>
    <property type="match status" value="1"/>
</dbReference>
<evidence type="ECO:0000256" key="1">
    <source>
        <dbReference type="PROSITE-ProRule" id="PRU10141"/>
    </source>
</evidence>
<comment type="caution">
    <text evidence="3">The sequence shown here is derived from an EMBL/GenBank/DDBJ whole genome shotgun (WGS) entry which is preliminary data.</text>
</comment>
<dbReference type="SUPFAM" id="SSF56112">
    <property type="entry name" value="Protein kinase-like (PK-like)"/>
    <property type="match status" value="1"/>
</dbReference>
<accession>A0A9P4QKK1</accession>
<keyword evidence="1" id="KW-0547">Nucleotide-binding</keyword>
<keyword evidence="1" id="KW-0067">ATP-binding</keyword>
<feature type="binding site" evidence="1">
    <location>
        <position position="182"/>
    </location>
    <ligand>
        <name>ATP</name>
        <dbReference type="ChEBI" id="CHEBI:30616"/>
    </ligand>
</feature>
<dbReference type="EMBL" id="ML996422">
    <property type="protein sequence ID" value="KAF2726619.1"/>
    <property type="molecule type" value="Genomic_DNA"/>
</dbReference>
<dbReference type="Gene3D" id="1.10.510.10">
    <property type="entry name" value="Transferase(Phosphotransferase) domain 1"/>
    <property type="match status" value="1"/>
</dbReference>
<evidence type="ECO:0000313" key="3">
    <source>
        <dbReference type="EMBL" id="KAF2726619.1"/>
    </source>
</evidence>
<proteinExistence type="predicted"/>
<feature type="domain" description="Protein kinase" evidence="2">
    <location>
        <begin position="144"/>
        <end position="420"/>
    </location>
</feature>
<dbReference type="SMART" id="SM00220">
    <property type="entry name" value="S_TKc"/>
    <property type="match status" value="1"/>
</dbReference>
<dbReference type="GO" id="GO:0005524">
    <property type="term" value="F:ATP binding"/>
    <property type="evidence" value="ECO:0007669"/>
    <property type="project" value="UniProtKB-UniRule"/>
</dbReference>
<organism evidence="3 4">
    <name type="scientific">Polyplosphaeria fusca</name>
    <dbReference type="NCBI Taxonomy" id="682080"/>
    <lineage>
        <taxon>Eukaryota</taxon>
        <taxon>Fungi</taxon>
        <taxon>Dikarya</taxon>
        <taxon>Ascomycota</taxon>
        <taxon>Pezizomycotina</taxon>
        <taxon>Dothideomycetes</taxon>
        <taxon>Pleosporomycetidae</taxon>
        <taxon>Pleosporales</taxon>
        <taxon>Tetraplosphaeriaceae</taxon>
        <taxon>Polyplosphaeria</taxon>
    </lineage>
</organism>
<protein>
    <recommendedName>
        <fullName evidence="2">Protein kinase domain-containing protein</fullName>
    </recommendedName>
</protein>
<dbReference type="Pfam" id="PF00069">
    <property type="entry name" value="Pkinase"/>
    <property type="match status" value="1"/>
</dbReference>
<name>A0A9P4QKK1_9PLEO</name>
<evidence type="ECO:0000313" key="4">
    <source>
        <dbReference type="Proteomes" id="UP000799444"/>
    </source>
</evidence>
<dbReference type="InterPro" id="IPR017441">
    <property type="entry name" value="Protein_kinase_ATP_BS"/>
</dbReference>
<reference evidence="3" key="1">
    <citation type="journal article" date="2020" name="Stud. Mycol.">
        <title>101 Dothideomycetes genomes: a test case for predicting lifestyles and emergence of pathogens.</title>
        <authorList>
            <person name="Haridas S."/>
            <person name="Albert R."/>
            <person name="Binder M."/>
            <person name="Bloem J."/>
            <person name="Labutti K."/>
            <person name="Salamov A."/>
            <person name="Andreopoulos B."/>
            <person name="Baker S."/>
            <person name="Barry K."/>
            <person name="Bills G."/>
            <person name="Bluhm B."/>
            <person name="Cannon C."/>
            <person name="Castanera R."/>
            <person name="Culley D."/>
            <person name="Daum C."/>
            <person name="Ezra D."/>
            <person name="Gonzalez J."/>
            <person name="Henrissat B."/>
            <person name="Kuo A."/>
            <person name="Liang C."/>
            <person name="Lipzen A."/>
            <person name="Lutzoni F."/>
            <person name="Magnuson J."/>
            <person name="Mondo S."/>
            <person name="Nolan M."/>
            <person name="Ohm R."/>
            <person name="Pangilinan J."/>
            <person name="Park H.-J."/>
            <person name="Ramirez L."/>
            <person name="Alfaro M."/>
            <person name="Sun H."/>
            <person name="Tritt A."/>
            <person name="Yoshinaga Y."/>
            <person name="Zwiers L.-H."/>
            <person name="Turgeon B."/>
            <person name="Goodwin S."/>
            <person name="Spatafora J."/>
            <person name="Crous P."/>
            <person name="Grigoriev I."/>
        </authorList>
    </citation>
    <scope>NUCLEOTIDE SEQUENCE</scope>
    <source>
        <strain evidence="3">CBS 125425</strain>
    </source>
</reference>
<evidence type="ECO:0000259" key="2">
    <source>
        <dbReference type="PROSITE" id="PS50011"/>
    </source>
</evidence>
<sequence>MDDLRTILIQYEIESYDRKTFIPFSVLKDVFTKEAISSLMRQASIELFYHNEIIRTVLSCALRLFAILVVIGETKSIQKFIEADHTTQPDLDSKLPFDDETLKEIWSESDERKVFIRKQWMFLSPYIEADQAHRRLSDRAVLPFTAKEKIGAGGYGNVYKVRLAASQHSLNDAKTYIELACKEIEIVGRDSQSSFQNETHILSLLRCLKHPCIIRLVTAYTINDRSSFLFPLAEGDMKSFFKLSDRPLKLLSDESILNALWGLSSALSAVHHYCLDQFDIHQLDVIMTSNQKTYSTLATAFSYQTLVSQDFETTITILSRDSKTSKAIMSLPSVKTKTTVIGKVLLDERAIFGHLVVYCPKCLLFYRAAPKGRGVPCRKEQLEPREEDSSFRQDRNRMQVFHLYWTCRSKIQPCAQWPNW</sequence>
<dbReference type="Proteomes" id="UP000799444">
    <property type="component" value="Unassembled WGS sequence"/>
</dbReference>
<dbReference type="GO" id="GO:0004672">
    <property type="term" value="F:protein kinase activity"/>
    <property type="evidence" value="ECO:0007669"/>
    <property type="project" value="InterPro"/>
</dbReference>
<dbReference type="InterPro" id="IPR011009">
    <property type="entry name" value="Kinase-like_dom_sf"/>
</dbReference>
<dbReference type="InterPro" id="IPR000719">
    <property type="entry name" value="Prot_kinase_dom"/>
</dbReference>
<dbReference type="OrthoDB" id="4062651at2759"/>
<gene>
    <name evidence="3" type="ORF">EJ04DRAFT_557879</name>
</gene>
<keyword evidence="4" id="KW-1185">Reference proteome</keyword>
<dbReference type="PROSITE" id="PS50011">
    <property type="entry name" value="PROTEIN_KINASE_DOM"/>
    <property type="match status" value="1"/>
</dbReference>
<dbReference type="AlphaFoldDB" id="A0A9P4QKK1"/>